<comment type="caution">
    <text evidence="2">The sequence shown here is derived from an EMBL/GenBank/DDBJ whole genome shotgun (WGS) entry which is preliminary data.</text>
</comment>
<evidence type="ECO:0000313" key="2">
    <source>
        <dbReference type="EMBL" id="TKK91060.1"/>
    </source>
</evidence>
<organism evidence="2 3">
    <name type="scientific">Herbidospora galbida</name>
    <dbReference type="NCBI Taxonomy" id="2575442"/>
    <lineage>
        <taxon>Bacteria</taxon>
        <taxon>Bacillati</taxon>
        <taxon>Actinomycetota</taxon>
        <taxon>Actinomycetes</taxon>
        <taxon>Streptosporangiales</taxon>
        <taxon>Streptosporangiaceae</taxon>
        <taxon>Herbidospora</taxon>
    </lineage>
</organism>
<keyword evidence="1" id="KW-0732">Signal</keyword>
<keyword evidence="3" id="KW-1185">Reference proteome</keyword>
<feature type="signal peptide" evidence="1">
    <location>
        <begin position="1"/>
        <end position="24"/>
    </location>
</feature>
<dbReference type="Proteomes" id="UP000308705">
    <property type="component" value="Unassembled WGS sequence"/>
</dbReference>
<dbReference type="AlphaFoldDB" id="A0A4U3MPN6"/>
<evidence type="ECO:0000313" key="3">
    <source>
        <dbReference type="Proteomes" id="UP000308705"/>
    </source>
</evidence>
<accession>A0A4U3MPN6</accession>
<evidence type="ECO:0000256" key="1">
    <source>
        <dbReference type="SAM" id="SignalP"/>
    </source>
</evidence>
<feature type="chain" id="PRO_5020642359" evidence="1">
    <location>
        <begin position="25"/>
        <end position="277"/>
    </location>
</feature>
<sequence length="277" mass="29242">MRRILAIAACTAAITAVGAAPAQAAPNPVAALKTQYKTGYGVKYSDTFRRGTAIFSRRTGTFQFGRAGVTASDISSRFPLKAADMAALPEHLRAVLKPERVIKIGATAYIKGGFLATFLPGDKTWLRFPGGPAAGVPGVFGQLINPLEATTLQRLLQKSNRVGSVYVGKITLGELWTSSKWLQGFGAFGGPSPAQKRAALSFKLYVNAKGLVTRIVTTTKASTVGLTGPAVSADSRFVSWGTKVSVKPPADGVVDRDDVDFQGLDFRRAKPVGRVAA</sequence>
<dbReference type="EMBL" id="SZQA01000002">
    <property type="protein sequence ID" value="TKK91060.1"/>
    <property type="molecule type" value="Genomic_DNA"/>
</dbReference>
<name>A0A4U3MPN6_9ACTN</name>
<proteinExistence type="predicted"/>
<dbReference type="OrthoDB" id="3515039at2"/>
<gene>
    <name evidence="2" type="ORF">FDA94_04745</name>
</gene>
<dbReference type="RefSeq" id="WP_137245759.1">
    <property type="nucleotide sequence ID" value="NZ_SZQA01000002.1"/>
</dbReference>
<protein>
    <submittedName>
        <fullName evidence="2">Uncharacterized protein</fullName>
    </submittedName>
</protein>
<reference evidence="2 3" key="1">
    <citation type="submission" date="2019-04" db="EMBL/GenBank/DDBJ databases">
        <title>Herbidospora sp. NEAU-GS14.nov., a novel actinomycete isolated from soil.</title>
        <authorList>
            <person name="Han L."/>
        </authorList>
    </citation>
    <scope>NUCLEOTIDE SEQUENCE [LARGE SCALE GENOMIC DNA]</scope>
    <source>
        <strain evidence="2 3">NEAU-GS14</strain>
    </source>
</reference>